<evidence type="ECO:0000313" key="3">
    <source>
        <dbReference type="EMBL" id="QJA04008.1"/>
    </source>
</evidence>
<evidence type="ECO:0000256" key="1">
    <source>
        <dbReference type="SAM" id="SignalP"/>
    </source>
</evidence>
<dbReference type="GeneID" id="61927260"/>
<name>A0AAP2XTH4_CLOIN</name>
<gene>
    <name evidence="3" type="ORF">G4D54_16945</name>
    <name evidence="2" type="ORF">MKC95_15330</name>
</gene>
<reference evidence="2" key="2">
    <citation type="journal article" date="2022" name="Clin. Infect. Dis.">
        <title>Association between Clostridium innocuum and antibiotic-associated diarrhea in adults and children: A cross-sectional study and comparative genomics analysis.</title>
        <authorList>
            <person name="Cherny K.E."/>
            <person name="Muscat E.B."/>
            <person name="Balaji A."/>
            <person name="Mukherjee J."/>
            <person name="Ozer E.A."/>
            <person name="Angarone M.P."/>
            <person name="Hauser A.R."/>
            <person name="Sichel J.S."/>
            <person name="Amponsah E."/>
            <person name="Kociolek L.K."/>
        </authorList>
    </citation>
    <scope>NUCLEOTIDE SEQUENCE</scope>
    <source>
        <strain evidence="2">NU1-AC-029v</strain>
    </source>
</reference>
<dbReference type="EMBL" id="JAKTMA010000028">
    <property type="protein sequence ID" value="MCR0234145.1"/>
    <property type="molecule type" value="Genomic_DNA"/>
</dbReference>
<keyword evidence="1" id="KW-0732">Signal</keyword>
<reference evidence="3 4" key="1">
    <citation type="submission" date="2020-02" db="EMBL/GenBank/DDBJ databases">
        <authorList>
            <person name="Kociolek L.K."/>
            <person name="Ozer E.A."/>
        </authorList>
    </citation>
    <scope>NUCLEOTIDE SEQUENCE [LARGE SCALE GENOMIC DNA]</scope>
    <source>
        <strain evidence="3 4">ATCC 14501</strain>
    </source>
</reference>
<evidence type="ECO:0008006" key="6">
    <source>
        <dbReference type="Google" id="ProtNLM"/>
    </source>
</evidence>
<accession>A0AAP2XTH4</accession>
<proteinExistence type="predicted"/>
<dbReference type="AlphaFoldDB" id="A0AAP2XTH4"/>
<protein>
    <recommendedName>
        <fullName evidence="6">Lipoprotein</fullName>
    </recommendedName>
</protein>
<feature type="signal peptide" evidence="1">
    <location>
        <begin position="1"/>
        <end position="26"/>
    </location>
</feature>
<dbReference type="RefSeq" id="WP_002611162.1">
    <property type="nucleotide sequence ID" value="NZ_BAAACC010000004.1"/>
</dbReference>
<evidence type="ECO:0000313" key="4">
    <source>
        <dbReference type="Proteomes" id="UP000503330"/>
    </source>
</evidence>
<dbReference type="Proteomes" id="UP001203972">
    <property type="component" value="Unassembled WGS sequence"/>
</dbReference>
<dbReference type="EMBL" id="CP048838">
    <property type="protein sequence ID" value="QJA04008.1"/>
    <property type="molecule type" value="Genomic_DNA"/>
</dbReference>
<sequence length="171" mass="19068">MKKIILSVITCALASISFSESCSANAKEVSKSCSPIIVSENNIQDDDYIYWDFHYISDTDFEIIVPYEEGRNKTSGSYEENITRIETRSASGVAAWVFGTCQVIQWVSNKDICGHLVRQSINLLKTTGKPLPNGKYKVTYTYVSGRVPGCEPIHSGVCNSGYWKITYQKIG</sequence>
<evidence type="ECO:0000313" key="5">
    <source>
        <dbReference type="Proteomes" id="UP001203972"/>
    </source>
</evidence>
<dbReference type="Proteomes" id="UP000503330">
    <property type="component" value="Chromosome"/>
</dbReference>
<evidence type="ECO:0000313" key="2">
    <source>
        <dbReference type="EMBL" id="MCR0234145.1"/>
    </source>
</evidence>
<organism evidence="2 5">
    <name type="scientific">Clostridium innocuum</name>
    <dbReference type="NCBI Taxonomy" id="1522"/>
    <lineage>
        <taxon>Bacteria</taxon>
        <taxon>Bacillati</taxon>
        <taxon>Bacillota</taxon>
        <taxon>Clostridia</taxon>
        <taxon>Eubacteriales</taxon>
        <taxon>Clostridiaceae</taxon>
        <taxon>Clostridium</taxon>
    </lineage>
</organism>
<feature type="chain" id="PRO_5042796806" description="Lipoprotein" evidence="1">
    <location>
        <begin position="27"/>
        <end position="171"/>
    </location>
</feature>